<dbReference type="Proteomes" id="UP000007151">
    <property type="component" value="Unassembled WGS sequence"/>
</dbReference>
<gene>
    <name evidence="1" type="ORF">KGM_205185</name>
</gene>
<sequence length="107" mass="11830">MVLTRPITTWLWARRGGRTAAHACDHANSEPNIASQALHMATLRVDVELIDRSARYTHTCTPGDQNRMTHTSEHAADVCACEDSPPPARPRTPPPADLLHCYRSYAA</sequence>
<comment type="caution">
    <text evidence="1">The sequence shown here is derived from an EMBL/GenBank/DDBJ whole genome shotgun (WGS) entry which is preliminary data.</text>
</comment>
<dbReference type="AlphaFoldDB" id="A0A212EY38"/>
<dbReference type="InParanoid" id="A0A212EY38"/>
<name>A0A212EY38_DANPL</name>
<evidence type="ECO:0000313" key="1">
    <source>
        <dbReference type="EMBL" id="OWR46400.1"/>
    </source>
</evidence>
<dbReference type="EMBL" id="AGBW02011630">
    <property type="protein sequence ID" value="OWR46400.1"/>
    <property type="molecule type" value="Genomic_DNA"/>
</dbReference>
<evidence type="ECO:0000313" key="2">
    <source>
        <dbReference type="Proteomes" id="UP000007151"/>
    </source>
</evidence>
<accession>A0A212EY38</accession>
<reference evidence="1 2" key="1">
    <citation type="journal article" date="2011" name="Cell">
        <title>The monarch butterfly genome yields insights into long-distance migration.</title>
        <authorList>
            <person name="Zhan S."/>
            <person name="Merlin C."/>
            <person name="Boore J.L."/>
            <person name="Reppert S.M."/>
        </authorList>
    </citation>
    <scope>NUCLEOTIDE SEQUENCE [LARGE SCALE GENOMIC DNA]</scope>
    <source>
        <strain evidence="1">F-2</strain>
    </source>
</reference>
<dbReference type="KEGG" id="dpl:KGM_205185"/>
<proteinExistence type="predicted"/>
<keyword evidence="2" id="KW-1185">Reference proteome</keyword>
<organism evidence="1 2">
    <name type="scientific">Danaus plexippus plexippus</name>
    <dbReference type="NCBI Taxonomy" id="278856"/>
    <lineage>
        <taxon>Eukaryota</taxon>
        <taxon>Metazoa</taxon>
        <taxon>Ecdysozoa</taxon>
        <taxon>Arthropoda</taxon>
        <taxon>Hexapoda</taxon>
        <taxon>Insecta</taxon>
        <taxon>Pterygota</taxon>
        <taxon>Neoptera</taxon>
        <taxon>Endopterygota</taxon>
        <taxon>Lepidoptera</taxon>
        <taxon>Glossata</taxon>
        <taxon>Ditrysia</taxon>
        <taxon>Papilionoidea</taxon>
        <taxon>Nymphalidae</taxon>
        <taxon>Danainae</taxon>
        <taxon>Danaini</taxon>
        <taxon>Danaina</taxon>
        <taxon>Danaus</taxon>
        <taxon>Danaus</taxon>
    </lineage>
</organism>
<protein>
    <submittedName>
        <fullName evidence="1">Uncharacterized protein</fullName>
    </submittedName>
</protein>